<dbReference type="EMBL" id="SSTE01014401">
    <property type="protein sequence ID" value="KAA0045597.1"/>
    <property type="molecule type" value="Genomic_DNA"/>
</dbReference>
<evidence type="ECO:0000313" key="2">
    <source>
        <dbReference type="EMBL" id="TYK28800.1"/>
    </source>
</evidence>
<gene>
    <name evidence="2" type="ORF">E5676_scaffold303G00010</name>
    <name evidence="1" type="ORF">E6C27_scaffold243G001020</name>
</gene>
<dbReference type="AlphaFoldDB" id="A0A5A7TUT8"/>
<dbReference type="Proteomes" id="UP000321393">
    <property type="component" value="Unassembled WGS sequence"/>
</dbReference>
<name>A0A5A7TUT8_CUCMM</name>
<comment type="caution">
    <text evidence="1">The sequence shown here is derived from an EMBL/GenBank/DDBJ whole genome shotgun (WGS) entry which is preliminary data.</text>
</comment>
<accession>A0A5A7TUT8</accession>
<evidence type="ECO:0000313" key="3">
    <source>
        <dbReference type="Proteomes" id="UP000321393"/>
    </source>
</evidence>
<proteinExistence type="predicted"/>
<dbReference type="EMBL" id="SSTD01002034">
    <property type="protein sequence ID" value="TYK28800.1"/>
    <property type="molecule type" value="Genomic_DNA"/>
</dbReference>
<reference evidence="3 4" key="1">
    <citation type="submission" date="2019-08" db="EMBL/GenBank/DDBJ databases">
        <title>Draft genome sequences of two oriental melons (Cucumis melo L. var makuwa).</title>
        <authorList>
            <person name="Kwon S.-Y."/>
        </authorList>
    </citation>
    <scope>NUCLEOTIDE SEQUENCE [LARGE SCALE GENOMIC DNA]</scope>
    <source>
        <strain evidence="4">cv. Chang Bougi</strain>
        <strain evidence="3">cv. SW 3</strain>
        <tissue evidence="1">Leaf</tissue>
    </source>
</reference>
<dbReference type="Proteomes" id="UP000321947">
    <property type="component" value="Unassembled WGS sequence"/>
</dbReference>
<protein>
    <submittedName>
        <fullName evidence="1">Uncharacterized protein</fullName>
    </submittedName>
</protein>
<organism evidence="1 3">
    <name type="scientific">Cucumis melo var. makuwa</name>
    <name type="common">Oriental melon</name>
    <dbReference type="NCBI Taxonomy" id="1194695"/>
    <lineage>
        <taxon>Eukaryota</taxon>
        <taxon>Viridiplantae</taxon>
        <taxon>Streptophyta</taxon>
        <taxon>Embryophyta</taxon>
        <taxon>Tracheophyta</taxon>
        <taxon>Spermatophyta</taxon>
        <taxon>Magnoliopsida</taxon>
        <taxon>eudicotyledons</taxon>
        <taxon>Gunneridae</taxon>
        <taxon>Pentapetalae</taxon>
        <taxon>rosids</taxon>
        <taxon>fabids</taxon>
        <taxon>Cucurbitales</taxon>
        <taxon>Cucurbitaceae</taxon>
        <taxon>Benincaseae</taxon>
        <taxon>Cucumis</taxon>
    </lineage>
</organism>
<sequence>MSDSTGVTHSPIVLVFPSGTLQTNLSWCSFGSPKTRYVPTGSQIASVWERPSSGIEVEVKAKASWRLTRSDCGEP</sequence>
<evidence type="ECO:0000313" key="4">
    <source>
        <dbReference type="Proteomes" id="UP000321947"/>
    </source>
</evidence>
<evidence type="ECO:0000313" key="1">
    <source>
        <dbReference type="EMBL" id="KAA0045597.1"/>
    </source>
</evidence>